<name>A0AAU6VZ96_9VIRU</name>
<dbReference type="EMBL" id="PP179312">
    <property type="protein sequence ID" value="XAI69701.1"/>
    <property type="molecule type" value="Genomic_DNA"/>
</dbReference>
<accession>A0AAU6VZ96</accession>
<gene>
    <name evidence="1" type="ORF">Arace01_00033</name>
</gene>
<reference evidence="1" key="1">
    <citation type="journal article" date="2024" name="J. Gen. Virol.">
        <title>Novel phages of Pseudomonas syringae unveil numerous potential auxiliary metabolic genes.</title>
        <authorList>
            <person name="Feltin C."/>
            <person name="Garneau J.R."/>
            <person name="Morris C.E."/>
            <person name="Berard A."/>
            <person name="Torres-Barcelo C."/>
        </authorList>
    </citation>
    <scope>NUCLEOTIDE SEQUENCE</scope>
</reference>
<organism evidence="1">
    <name type="scientific">Pseudomonas phage Arace01</name>
    <dbReference type="NCBI Taxonomy" id="3138526"/>
    <lineage>
        <taxon>Viruses</taxon>
    </lineage>
</organism>
<protein>
    <submittedName>
        <fullName evidence="1">Uncharacterized protein</fullName>
    </submittedName>
</protein>
<sequence length="132" mass="14910">MDLFQQASRVKLRFNSPRGELSVEQLWDVPLTSRNGFDLDNIAKGANRDLKDATEESFVQTTSPQATILNLRMDVIKSVIATKIAERDAAETKEKRRVERDRLIALLADKQDAALQELSAEEIQARLEALKD</sequence>
<evidence type="ECO:0000313" key="1">
    <source>
        <dbReference type="EMBL" id="XAI69701.1"/>
    </source>
</evidence>
<proteinExistence type="predicted"/>